<dbReference type="Proteomes" id="UP000297245">
    <property type="component" value="Unassembled WGS sequence"/>
</dbReference>
<evidence type="ECO:0000313" key="2">
    <source>
        <dbReference type="EMBL" id="THU78155.1"/>
    </source>
</evidence>
<evidence type="ECO:0000256" key="1">
    <source>
        <dbReference type="SAM" id="SignalP"/>
    </source>
</evidence>
<keyword evidence="3" id="KW-1185">Reference proteome</keyword>
<feature type="signal peptide" evidence="1">
    <location>
        <begin position="1"/>
        <end position="16"/>
    </location>
</feature>
<protein>
    <submittedName>
        <fullName evidence="2">Uncharacterized protein</fullName>
    </submittedName>
</protein>
<keyword evidence="1" id="KW-0732">Signal</keyword>
<dbReference type="EMBL" id="ML180251">
    <property type="protein sequence ID" value="THU78155.1"/>
    <property type="molecule type" value="Genomic_DNA"/>
</dbReference>
<organism evidence="2 3">
    <name type="scientific">Dendrothele bispora (strain CBS 962.96)</name>
    <dbReference type="NCBI Taxonomy" id="1314807"/>
    <lineage>
        <taxon>Eukaryota</taxon>
        <taxon>Fungi</taxon>
        <taxon>Dikarya</taxon>
        <taxon>Basidiomycota</taxon>
        <taxon>Agaricomycotina</taxon>
        <taxon>Agaricomycetes</taxon>
        <taxon>Agaricomycetidae</taxon>
        <taxon>Agaricales</taxon>
        <taxon>Agaricales incertae sedis</taxon>
        <taxon>Dendrothele</taxon>
    </lineage>
</organism>
<accession>A0A4V4HB66</accession>
<reference evidence="2 3" key="1">
    <citation type="journal article" date="2019" name="Nat. Ecol. Evol.">
        <title>Megaphylogeny resolves global patterns of mushroom evolution.</title>
        <authorList>
            <person name="Varga T."/>
            <person name="Krizsan K."/>
            <person name="Foldi C."/>
            <person name="Dima B."/>
            <person name="Sanchez-Garcia M."/>
            <person name="Sanchez-Ramirez S."/>
            <person name="Szollosi G.J."/>
            <person name="Szarkandi J.G."/>
            <person name="Papp V."/>
            <person name="Albert L."/>
            <person name="Andreopoulos W."/>
            <person name="Angelini C."/>
            <person name="Antonin V."/>
            <person name="Barry K.W."/>
            <person name="Bougher N.L."/>
            <person name="Buchanan P."/>
            <person name="Buyck B."/>
            <person name="Bense V."/>
            <person name="Catcheside P."/>
            <person name="Chovatia M."/>
            <person name="Cooper J."/>
            <person name="Damon W."/>
            <person name="Desjardin D."/>
            <person name="Finy P."/>
            <person name="Geml J."/>
            <person name="Haridas S."/>
            <person name="Hughes K."/>
            <person name="Justo A."/>
            <person name="Karasinski D."/>
            <person name="Kautmanova I."/>
            <person name="Kiss B."/>
            <person name="Kocsube S."/>
            <person name="Kotiranta H."/>
            <person name="LaButti K.M."/>
            <person name="Lechner B.E."/>
            <person name="Liimatainen K."/>
            <person name="Lipzen A."/>
            <person name="Lukacs Z."/>
            <person name="Mihaltcheva S."/>
            <person name="Morgado L.N."/>
            <person name="Niskanen T."/>
            <person name="Noordeloos M.E."/>
            <person name="Ohm R.A."/>
            <person name="Ortiz-Santana B."/>
            <person name="Ovrebo C."/>
            <person name="Racz N."/>
            <person name="Riley R."/>
            <person name="Savchenko A."/>
            <person name="Shiryaev A."/>
            <person name="Soop K."/>
            <person name="Spirin V."/>
            <person name="Szebenyi C."/>
            <person name="Tomsovsky M."/>
            <person name="Tulloss R.E."/>
            <person name="Uehling J."/>
            <person name="Grigoriev I.V."/>
            <person name="Vagvolgyi C."/>
            <person name="Papp T."/>
            <person name="Martin F.M."/>
            <person name="Miettinen O."/>
            <person name="Hibbett D.S."/>
            <person name="Nagy L.G."/>
        </authorList>
    </citation>
    <scope>NUCLEOTIDE SEQUENCE [LARGE SCALE GENOMIC DNA]</scope>
    <source>
        <strain evidence="2 3">CBS 962.96</strain>
    </source>
</reference>
<evidence type="ECO:0000313" key="3">
    <source>
        <dbReference type="Proteomes" id="UP000297245"/>
    </source>
</evidence>
<name>A0A4V4HB66_DENBC</name>
<gene>
    <name evidence="2" type="ORF">K435DRAFT_786373</name>
</gene>
<proteinExistence type="predicted"/>
<sequence>MLSSLHINQFPITVLGLLAVLKRLPCLSELEITEPGESEEQLISDDLPYGLCLGRITGPSGEQPCVPRLLNFCLNLAYRRKPVFRIETLNEMVRSRWIPDPACASALGVACLRSIKVVGDKRMGEEALGYELLRELEKLGLQVEIS</sequence>
<dbReference type="AlphaFoldDB" id="A0A4V4HB66"/>
<feature type="chain" id="PRO_5020353764" evidence="1">
    <location>
        <begin position="17"/>
        <end position="146"/>
    </location>
</feature>